<dbReference type="SUPFAM" id="SSF52047">
    <property type="entry name" value="RNI-like"/>
    <property type="match status" value="1"/>
</dbReference>
<feature type="domain" description="F-box" evidence="1">
    <location>
        <begin position="41"/>
        <end position="67"/>
    </location>
</feature>
<dbReference type="GO" id="GO:0031398">
    <property type="term" value="P:positive regulation of protein ubiquitination"/>
    <property type="evidence" value="ECO:0007669"/>
    <property type="project" value="TreeGrafter"/>
</dbReference>
<dbReference type="AlphaFoldDB" id="A0A158R2Y5"/>
<dbReference type="STRING" id="27835.A0A158R2Y5"/>
<dbReference type="EMBL" id="UYSL01022588">
    <property type="protein sequence ID" value="VDL80772.1"/>
    <property type="molecule type" value="Genomic_DNA"/>
</dbReference>
<dbReference type="InterPro" id="IPR001810">
    <property type="entry name" value="F-box_dom"/>
</dbReference>
<evidence type="ECO:0000313" key="2">
    <source>
        <dbReference type="EMBL" id="VDL80772.1"/>
    </source>
</evidence>
<gene>
    <name evidence="2" type="ORF">NBR_LOCUS17159</name>
</gene>
<dbReference type="Proteomes" id="UP000271162">
    <property type="component" value="Unassembled WGS sequence"/>
</dbReference>
<evidence type="ECO:0000313" key="3">
    <source>
        <dbReference type="Proteomes" id="UP000271162"/>
    </source>
</evidence>
<name>A0A158R2Y5_NIPBR</name>
<dbReference type="SUPFAM" id="SSF81383">
    <property type="entry name" value="F-box domain"/>
    <property type="match status" value="1"/>
</dbReference>
<evidence type="ECO:0000313" key="4">
    <source>
        <dbReference type="WBParaSite" id="NBR_0001715801-mRNA-1"/>
    </source>
</evidence>
<dbReference type="WBParaSite" id="NBR_0001715801-mRNA-1">
    <property type="protein sequence ID" value="NBR_0001715801-mRNA-1"/>
    <property type="gene ID" value="NBR_0001715801"/>
</dbReference>
<reference evidence="4" key="1">
    <citation type="submission" date="2016-04" db="UniProtKB">
        <authorList>
            <consortium name="WormBaseParasite"/>
        </authorList>
    </citation>
    <scope>IDENTIFICATION</scope>
</reference>
<dbReference type="InterPro" id="IPR036047">
    <property type="entry name" value="F-box-like_dom_sf"/>
</dbReference>
<dbReference type="InterPro" id="IPR032675">
    <property type="entry name" value="LRR_dom_sf"/>
</dbReference>
<evidence type="ECO:0000259" key="1">
    <source>
        <dbReference type="Pfam" id="PF12937"/>
    </source>
</evidence>
<reference evidence="2 3" key="2">
    <citation type="submission" date="2018-11" db="EMBL/GenBank/DDBJ databases">
        <authorList>
            <consortium name="Pathogen Informatics"/>
        </authorList>
    </citation>
    <scope>NUCLEOTIDE SEQUENCE [LARGE SCALE GENOMIC DNA]</scope>
</reference>
<dbReference type="Pfam" id="PF12937">
    <property type="entry name" value="F-box-like"/>
    <property type="match status" value="1"/>
</dbReference>
<dbReference type="Gene3D" id="3.80.10.10">
    <property type="entry name" value="Ribonuclease Inhibitor"/>
    <property type="match status" value="1"/>
</dbReference>
<keyword evidence="3" id="KW-1185">Reference proteome</keyword>
<dbReference type="Gene3D" id="1.20.1280.50">
    <property type="match status" value="1"/>
</dbReference>
<organism evidence="4">
    <name type="scientific">Nippostrongylus brasiliensis</name>
    <name type="common">Rat hookworm</name>
    <dbReference type="NCBI Taxonomy" id="27835"/>
    <lineage>
        <taxon>Eukaryota</taxon>
        <taxon>Metazoa</taxon>
        <taxon>Ecdysozoa</taxon>
        <taxon>Nematoda</taxon>
        <taxon>Chromadorea</taxon>
        <taxon>Rhabditida</taxon>
        <taxon>Rhabditina</taxon>
        <taxon>Rhabditomorpha</taxon>
        <taxon>Strongyloidea</taxon>
        <taxon>Heligmosomidae</taxon>
        <taxon>Nippostrongylus</taxon>
    </lineage>
</organism>
<dbReference type="PANTHER" id="PTHR20933:SF4">
    <property type="entry name" value="F-BOX INVOLVED IN POLYQ PATHOGENESIS, ISOFORM A"/>
    <property type="match status" value="1"/>
</dbReference>
<protein>
    <submittedName>
        <fullName evidence="4">F-box domain-containing protein</fullName>
    </submittedName>
</protein>
<dbReference type="PANTHER" id="PTHR20933">
    <property type="entry name" value="F-BOX ONLY PROTEIN 33"/>
    <property type="match status" value="1"/>
</dbReference>
<accession>A0A158R2Y5</accession>
<sequence length="351" mass="40464">MADIYDMTRRATMHGMEADVKAKLDQMIEEEEGQIQKNVSIIQTGQVCKRWRSVACSPLLWKFVSFRPNYGGIQVVNHEYFLQLIGTRFTELRYVELATDLITPSVLYEMSNKKVYTFISSVELLHIIGTYEKVEDEEEEVYETINIFKLKQFVPNLRVVNLWGVPFITDEHVDAISSNCARLECLCINYCTKVEGSCLKHVLQRCKGLKSLFLAHTTLDNATIKAIDWEKTKIEELDVKGTELSSDTLISLLTRLPVIVMGIAEDCCPKVAAKIHVDQFIDCIAQHCPRLTRLEIRWDDDTLRFSDKSSKFIDVLRMKCLKLHSIVLSDGQYYELVRSNFERADRMSVVR</sequence>
<proteinExistence type="predicted"/>